<sequence>MASYSQSAQENAKLKAFPIFPSGIRYMPGKIRDKPTFSILFQNFPEDKSSSNLACKSDDMFPKTKTKKESRIPPCHGKSKGE</sequence>
<evidence type="ECO:0000256" key="1">
    <source>
        <dbReference type="SAM" id="MobiDB-lite"/>
    </source>
</evidence>
<keyword evidence="3" id="KW-1185">Reference proteome</keyword>
<dbReference type="EMBL" id="RDQH01000329">
    <property type="protein sequence ID" value="RXI04631.1"/>
    <property type="molecule type" value="Genomic_DNA"/>
</dbReference>
<evidence type="ECO:0000313" key="3">
    <source>
        <dbReference type="Proteomes" id="UP000290289"/>
    </source>
</evidence>
<feature type="region of interest" description="Disordered" evidence="1">
    <location>
        <begin position="47"/>
        <end position="82"/>
    </location>
</feature>
<reference evidence="2 3" key="1">
    <citation type="submission" date="2018-10" db="EMBL/GenBank/DDBJ databases">
        <title>A high-quality apple genome assembly.</title>
        <authorList>
            <person name="Hu J."/>
        </authorList>
    </citation>
    <scope>NUCLEOTIDE SEQUENCE [LARGE SCALE GENOMIC DNA]</scope>
    <source>
        <strain evidence="3">cv. HFTH1</strain>
        <tissue evidence="2">Young leaf</tissue>
    </source>
</reference>
<comment type="caution">
    <text evidence="2">The sequence shown here is derived from an EMBL/GenBank/DDBJ whole genome shotgun (WGS) entry which is preliminary data.</text>
</comment>
<accession>A0A498KB23</accession>
<evidence type="ECO:0000313" key="2">
    <source>
        <dbReference type="EMBL" id="RXI04631.1"/>
    </source>
</evidence>
<name>A0A498KB23_MALDO</name>
<gene>
    <name evidence="2" type="ORF">DVH24_038905</name>
</gene>
<dbReference type="Proteomes" id="UP000290289">
    <property type="component" value="Chromosome 3"/>
</dbReference>
<protein>
    <submittedName>
        <fullName evidence="2">Uncharacterized protein</fullName>
    </submittedName>
</protein>
<organism evidence="2 3">
    <name type="scientific">Malus domestica</name>
    <name type="common">Apple</name>
    <name type="synonym">Pyrus malus</name>
    <dbReference type="NCBI Taxonomy" id="3750"/>
    <lineage>
        <taxon>Eukaryota</taxon>
        <taxon>Viridiplantae</taxon>
        <taxon>Streptophyta</taxon>
        <taxon>Embryophyta</taxon>
        <taxon>Tracheophyta</taxon>
        <taxon>Spermatophyta</taxon>
        <taxon>Magnoliopsida</taxon>
        <taxon>eudicotyledons</taxon>
        <taxon>Gunneridae</taxon>
        <taxon>Pentapetalae</taxon>
        <taxon>rosids</taxon>
        <taxon>fabids</taxon>
        <taxon>Rosales</taxon>
        <taxon>Rosaceae</taxon>
        <taxon>Amygdaloideae</taxon>
        <taxon>Maleae</taxon>
        <taxon>Malus</taxon>
    </lineage>
</organism>
<feature type="compositionally biased region" description="Basic and acidic residues" evidence="1">
    <location>
        <begin position="56"/>
        <end position="71"/>
    </location>
</feature>
<dbReference type="AlphaFoldDB" id="A0A498KB23"/>
<proteinExistence type="predicted"/>